<dbReference type="RefSeq" id="WP_013016248.1">
    <property type="nucleotide sequence ID" value="NC_013947.1"/>
</dbReference>
<dbReference type="PANTHER" id="PTHR39290:SF6">
    <property type="entry name" value="S-ADENOSYL-L-METHIONINE-DEPENDENT METHYLTRANSFERASES SUPERFAMILY PROTEIN"/>
    <property type="match status" value="1"/>
</dbReference>
<dbReference type="HOGENOM" id="CLU_997170_0_0_11"/>
<name>D3Q968_STANL</name>
<sequence length="279" mass="30708">MSDMELSPERREELLSLLDNESRLKTEYPKLAEYLDIAPSLSGTGNDQRDGEFDLRLIEVMTRANSTTQNPYWEIVAPAVSDVGERRVIDGGNPKGSPRLAFAQTVLQDAYAFAILAPETVQWVSEVCGSQTIVELGAGRGYWAKHLRQSGVTIDAYDIKPPTSDQSETYAAPGVLPGTWADVDVLEKLEPDELGARTLLLCWPPGWGDTMASEALKTFEDAGGEQLIYVGEPQGGKTGDDLFFDGLAARWRMESKDPNFVSWWNNTDGAQAWTRTGSL</sequence>
<dbReference type="SUPFAM" id="SSF53335">
    <property type="entry name" value="S-adenosyl-L-methionine-dependent methyltransferases"/>
    <property type="match status" value="1"/>
</dbReference>
<organism evidence="1 2">
    <name type="scientific">Stackebrandtia nassauensis (strain DSM 44728 / CIP 108903 / NRRL B-16338 / NBRC 102104 / LLR-40K-21)</name>
    <dbReference type="NCBI Taxonomy" id="446470"/>
    <lineage>
        <taxon>Bacteria</taxon>
        <taxon>Bacillati</taxon>
        <taxon>Actinomycetota</taxon>
        <taxon>Actinomycetes</taxon>
        <taxon>Glycomycetales</taxon>
        <taxon>Glycomycetaceae</taxon>
        <taxon>Stackebrandtia</taxon>
    </lineage>
</organism>
<gene>
    <name evidence="1" type="ordered locus">Snas_0967</name>
</gene>
<dbReference type="OrthoDB" id="4123298at2"/>
<accession>D3Q968</accession>
<evidence type="ECO:0008006" key="3">
    <source>
        <dbReference type="Google" id="ProtNLM"/>
    </source>
</evidence>
<protein>
    <recommendedName>
        <fullName evidence="3">Methyltransferase type 11</fullName>
    </recommendedName>
</protein>
<dbReference type="InterPro" id="IPR029063">
    <property type="entry name" value="SAM-dependent_MTases_sf"/>
</dbReference>
<dbReference type="PANTHER" id="PTHR39290">
    <property type="entry name" value="C3H1-TYPE DOMAIN-CONTAINING PROTEIN-RELATED"/>
    <property type="match status" value="1"/>
</dbReference>
<reference evidence="1 2" key="1">
    <citation type="journal article" date="2009" name="Stand. Genomic Sci.">
        <title>Complete genome sequence of Stackebrandtia nassauensis type strain (LLR-40K-21).</title>
        <authorList>
            <person name="Munk C."/>
            <person name="Lapidus A."/>
            <person name="Copeland A."/>
            <person name="Jando M."/>
            <person name="Mayilraj S."/>
            <person name="Glavina Del Rio T."/>
            <person name="Nolan M."/>
            <person name="Chen F."/>
            <person name="Lucas S."/>
            <person name="Tice H."/>
            <person name="Cheng J.F."/>
            <person name="Han C."/>
            <person name="Detter J.C."/>
            <person name="Bruce D."/>
            <person name="Goodwin L."/>
            <person name="Chain P."/>
            <person name="Pitluck S."/>
            <person name="Goker M."/>
            <person name="Ovchinikova G."/>
            <person name="Pati A."/>
            <person name="Ivanova N."/>
            <person name="Mavromatis K."/>
            <person name="Chen A."/>
            <person name="Palaniappan K."/>
            <person name="Land M."/>
            <person name="Hauser L."/>
            <person name="Chang Y.J."/>
            <person name="Jeffries C.D."/>
            <person name="Bristow J."/>
            <person name="Eisen J.A."/>
            <person name="Markowitz V."/>
            <person name="Hugenholtz P."/>
            <person name="Kyrpides N.C."/>
            <person name="Klenk H.P."/>
        </authorList>
    </citation>
    <scope>NUCLEOTIDE SEQUENCE [LARGE SCALE GENOMIC DNA]</scope>
    <source>
        <strain evidence="2">DSM 44728 / CIP 108903 / NRRL B-16338 / NBRC 102104 / LLR-40K-21</strain>
    </source>
</reference>
<proteinExistence type="predicted"/>
<evidence type="ECO:0000313" key="1">
    <source>
        <dbReference type="EMBL" id="ADD40677.1"/>
    </source>
</evidence>
<dbReference type="STRING" id="446470.Snas_0967"/>
<dbReference type="eggNOG" id="ENOG5033Q0Z">
    <property type="taxonomic scope" value="Bacteria"/>
</dbReference>
<dbReference type="Proteomes" id="UP000000844">
    <property type="component" value="Chromosome"/>
</dbReference>
<dbReference type="EMBL" id="CP001778">
    <property type="protein sequence ID" value="ADD40677.1"/>
    <property type="molecule type" value="Genomic_DNA"/>
</dbReference>
<dbReference type="AlphaFoldDB" id="D3Q968"/>
<evidence type="ECO:0000313" key="2">
    <source>
        <dbReference type="Proteomes" id="UP000000844"/>
    </source>
</evidence>
<keyword evidence="2" id="KW-1185">Reference proteome</keyword>
<dbReference type="KEGG" id="sna:Snas_0967"/>